<sequence>MSKVTDNVELGFPARMSDGRVITDWRPNCYMNNELGQSMGSWQYRTFLMRNASKVHSELLNNVKKDTECTNCTGAPVPNFKTEVDCTKQNICYYNLLDKNGLGQKTVYN</sequence>
<evidence type="ECO:0000313" key="1">
    <source>
        <dbReference type="EMBL" id="QHS95282.1"/>
    </source>
</evidence>
<dbReference type="EMBL" id="MN739246">
    <property type="protein sequence ID" value="QHS95282.1"/>
    <property type="molecule type" value="Genomic_DNA"/>
</dbReference>
<dbReference type="AlphaFoldDB" id="A0A6C0BTE5"/>
<organism evidence="1">
    <name type="scientific">viral metagenome</name>
    <dbReference type="NCBI Taxonomy" id="1070528"/>
    <lineage>
        <taxon>unclassified sequences</taxon>
        <taxon>metagenomes</taxon>
        <taxon>organismal metagenomes</taxon>
    </lineage>
</organism>
<proteinExistence type="predicted"/>
<protein>
    <submittedName>
        <fullName evidence="1">Uncharacterized protein</fullName>
    </submittedName>
</protein>
<name>A0A6C0BTE5_9ZZZZ</name>
<reference evidence="1" key="1">
    <citation type="journal article" date="2020" name="Nature">
        <title>Giant virus diversity and host interactions through global metagenomics.</title>
        <authorList>
            <person name="Schulz F."/>
            <person name="Roux S."/>
            <person name="Paez-Espino D."/>
            <person name="Jungbluth S."/>
            <person name="Walsh D.A."/>
            <person name="Denef V.J."/>
            <person name="McMahon K.D."/>
            <person name="Konstantinidis K.T."/>
            <person name="Eloe-Fadrosh E.A."/>
            <person name="Kyrpides N.C."/>
            <person name="Woyke T."/>
        </authorList>
    </citation>
    <scope>NUCLEOTIDE SEQUENCE</scope>
    <source>
        <strain evidence="1">GVMAG-M-3300018428-35</strain>
    </source>
</reference>
<accession>A0A6C0BTE5</accession>